<evidence type="ECO:0000256" key="5">
    <source>
        <dbReference type="ARBA" id="ARBA00022741"/>
    </source>
</evidence>
<dbReference type="InterPro" id="IPR005467">
    <property type="entry name" value="His_kinase_dom"/>
</dbReference>
<keyword evidence="10" id="KW-1133">Transmembrane helix</keyword>
<keyword evidence="8" id="KW-0902">Two-component regulatory system</keyword>
<keyword evidence="10" id="KW-0812">Transmembrane</keyword>
<dbReference type="InterPro" id="IPR011990">
    <property type="entry name" value="TPR-like_helical_dom_sf"/>
</dbReference>
<dbReference type="Gene3D" id="1.20.5.1930">
    <property type="match status" value="1"/>
</dbReference>
<comment type="catalytic activity">
    <reaction evidence="1">
        <text>ATP + protein L-histidine = ADP + protein N-phospho-L-histidine.</text>
        <dbReference type="EC" id="2.7.13.3"/>
    </reaction>
</comment>
<feature type="transmembrane region" description="Helical" evidence="10">
    <location>
        <begin position="385"/>
        <end position="405"/>
    </location>
</feature>
<keyword evidence="3" id="KW-0597">Phosphoprotein</keyword>
<dbReference type="AlphaFoldDB" id="A0A1A9I351"/>
<accession>A0A1A9I351</accession>
<evidence type="ECO:0000256" key="3">
    <source>
        <dbReference type="ARBA" id="ARBA00022553"/>
    </source>
</evidence>
<dbReference type="STRING" id="1176587.A8C56_14665"/>
<keyword evidence="6" id="KW-0418">Kinase</keyword>
<dbReference type="Proteomes" id="UP000077667">
    <property type="component" value="Chromosome"/>
</dbReference>
<dbReference type="Pfam" id="PF07730">
    <property type="entry name" value="HisKA_3"/>
    <property type="match status" value="1"/>
</dbReference>
<keyword evidence="5" id="KW-0547">Nucleotide-binding</keyword>
<dbReference type="SUPFAM" id="SSF55874">
    <property type="entry name" value="ATPase domain of HSP90 chaperone/DNA topoisomerase II/histidine kinase"/>
    <property type="match status" value="1"/>
</dbReference>
<feature type="coiled-coil region" evidence="9">
    <location>
        <begin position="356"/>
        <end position="383"/>
    </location>
</feature>
<evidence type="ECO:0000256" key="1">
    <source>
        <dbReference type="ARBA" id="ARBA00000085"/>
    </source>
</evidence>
<dbReference type="Gene3D" id="1.25.40.10">
    <property type="entry name" value="Tetratricopeptide repeat domain"/>
    <property type="match status" value="1"/>
</dbReference>
<evidence type="ECO:0000256" key="2">
    <source>
        <dbReference type="ARBA" id="ARBA00012438"/>
    </source>
</evidence>
<evidence type="ECO:0000256" key="8">
    <source>
        <dbReference type="ARBA" id="ARBA00023012"/>
    </source>
</evidence>
<dbReference type="CDD" id="cd16917">
    <property type="entry name" value="HATPase_UhpB-NarQ-NarX-like"/>
    <property type="match status" value="1"/>
</dbReference>
<reference evidence="12 13" key="1">
    <citation type="submission" date="2016-05" db="EMBL/GenBank/DDBJ databases">
        <title>Niabella ginsenosidivorans BS26 whole genome sequencing.</title>
        <authorList>
            <person name="Im W.T."/>
            <person name="Siddiqi M.Z."/>
        </authorList>
    </citation>
    <scope>NUCLEOTIDE SEQUENCE [LARGE SCALE GENOMIC DNA]</scope>
    <source>
        <strain evidence="12 13">BS26</strain>
    </source>
</reference>
<keyword evidence="7" id="KW-0067">ATP-binding</keyword>
<proteinExistence type="predicted"/>
<gene>
    <name evidence="12" type="ORF">A8C56_14665</name>
</gene>
<name>A0A1A9I351_9BACT</name>
<dbReference type="EC" id="2.7.13.3" evidence="2"/>
<evidence type="ECO:0000259" key="11">
    <source>
        <dbReference type="PROSITE" id="PS50109"/>
    </source>
</evidence>
<evidence type="ECO:0000256" key="9">
    <source>
        <dbReference type="SAM" id="Coils"/>
    </source>
</evidence>
<dbReference type="PROSITE" id="PS50109">
    <property type="entry name" value="HIS_KIN"/>
    <property type="match status" value="1"/>
</dbReference>
<dbReference type="Gene3D" id="3.30.565.10">
    <property type="entry name" value="Histidine kinase-like ATPase, C-terminal domain"/>
    <property type="match status" value="1"/>
</dbReference>
<dbReference type="InterPro" id="IPR011712">
    <property type="entry name" value="Sig_transdc_His_kin_sub3_dim/P"/>
</dbReference>
<dbReference type="InterPro" id="IPR003594">
    <property type="entry name" value="HATPase_dom"/>
</dbReference>
<evidence type="ECO:0000256" key="7">
    <source>
        <dbReference type="ARBA" id="ARBA00022840"/>
    </source>
</evidence>
<dbReference type="InterPro" id="IPR050482">
    <property type="entry name" value="Sensor_HK_TwoCompSys"/>
</dbReference>
<sequence>MNIEKDIDSINAVLQKKVSDSIKARAHFALASYWLLKDTARAWAHISSGYVLSKKYPYLRACYYSVLGAWYYSDEPEKSEAAYLKADQLLSGYPNREAYKNRSEALYRYAVLQQRKDDDEAFIGIVLNQSVPLAVKSGDSAILGSQYLGVGVGFMNIEQYKKAEDYINRAIAVLRNIHADPSRLIAAYNRAGENYFYLEEFDQIKRVSDTLKVLLSPYPESELYAGYYLLTGLYLHHKKAYKEAIENFDKGIKAAGGANKVYVIQEMLFAKIKSLIACHQYRDALKLLNSFLRDEEVMGFAGSRLEIFQGLYQSYLGLGQEKQAFQWLLKYADLNDSLYKSKTIENQSKLDVQFQTAEKEKQIDRLKAEKKEASLTAKTQRLNNWVLGIATVLLFFVAAFFIFYYRNTKKLAVQKEINYRQQLKEVQQQQELKITQAMLEGEERERQRVARDLHDGLGGMLAGVKINLSRQSEMEDQHLNDVIHQLDQSVSELRRIARNMMPESLLKIGLEAALRDLCESLSGNSTQIEFQAYNLDGNLPAATQATIYRIVQEILSNAVRHAAARKVILQCSQNGPVFYITAEDDGRGFDVAALKEAKGIGFINIRNRVDYLKGNMDIHSVPNEGTTINIELHVA</sequence>
<dbReference type="GO" id="GO:0046983">
    <property type="term" value="F:protein dimerization activity"/>
    <property type="evidence" value="ECO:0007669"/>
    <property type="project" value="InterPro"/>
</dbReference>
<dbReference type="SMART" id="SM00387">
    <property type="entry name" value="HATPase_c"/>
    <property type="match status" value="1"/>
</dbReference>
<dbReference type="GO" id="GO:0016020">
    <property type="term" value="C:membrane"/>
    <property type="evidence" value="ECO:0007669"/>
    <property type="project" value="InterPro"/>
</dbReference>
<keyword evidence="4" id="KW-0808">Transferase</keyword>
<dbReference type="GO" id="GO:0000155">
    <property type="term" value="F:phosphorelay sensor kinase activity"/>
    <property type="evidence" value="ECO:0007669"/>
    <property type="project" value="InterPro"/>
</dbReference>
<keyword evidence="10" id="KW-0472">Membrane</keyword>
<evidence type="ECO:0000313" key="13">
    <source>
        <dbReference type="Proteomes" id="UP000077667"/>
    </source>
</evidence>
<dbReference type="PANTHER" id="PTHR24421:SF10">
    <property type="entry name" value="NITRATE_NITRITE SENSOR PROTEIN NARQ"/>
    <property type="match status" value="1"/>
</dbReference>
<dbReference type="InterPro" id="IPR036890">
    <property type="entry name" value="HATPase_C_sf"/>
</dbReference>
<evidence type="ECO:0000313" key="12">
    <source>
        <dbReference type="EMBL" id="ANH82046.1"/>
    </source>
</evidence>
<keyword evidence="9" id="KW-0175">Coiled coil</keyword>
<dbReference type="Pfam" id="PF02518">
    <property type="entry name" value="HATPase_c"/>
    <property type="match status" value="1"/>
</dbReference>
<dbReference type="GO" id="GO:0005524">
    <property type="term" value="F:ATP binding"/>
    <property type="evidence" value="ECO:0007669"/>
    <property type="project" value="UniProtKB-KW"/>
</dbReference>
<keyword evidence="13" id="KW-1185">Reference proteome</keyword>
<dbReference type="KEGG" id="nia:A8C56_14665"/>
<evidence type="ECO:0000256" key="6">
    <source>
        <dbReference type="ARBA" id="ARBA00022777"/>
    </source>
</evidence>
<protein>
    <recommendedName>
        <fullName evidence="2">histidine kinase</fullName>
        <ecNumber evidence="2">2.7.13.3</ecNumber>
    </recommendedName>
</protein>
<dbReference type="PANTHER" id="PTHR24421">
    <property type="entry name" value="NITRATE/NITRITE SENSOR PROTEIN NARX-RELATED"/>
    <property type="match status" value="1"/>
</dbReference>
<feature type="domain" description="Histidine kinase" evidence="11">
    <location>
        <begin position="448"/>
        <end position="635"/>
    </location>
</feature>
<evidence type="ECO:0000256" key="10">
    <source>
        <dbReference type="SAM" id="Phobius"/>
    </source>
</evidence>
<dbReference type="SUPFAM" id="SSF48452">
    <property type="entry name" value="TPR-like"/>
    <property type="match status" value="1"/>
</dbReference>
<organism evidence="12 13">
    <name type="scientific">Niabella ginsenosidivorans</name>
    <dbReference type="NCBI Taxonomy" id="1176587"/>
    <lineage>
        <taxon>Bacteria</taxon>
        <taxon>Pseudomonadati</taxon>
        <taxon>Bacteroidota</taxon>
        <taxon>Chitinophagia</taxon>
        <taxon>Chitinophagales</taxon>
        <taxon>Chitinophagaceae</taxon>
        <taxon>Niabella</taxon>
    </lineage>
</organism>
<dbReference type="EMBL" id="CP015772">
    <property type="protein sequence ID" value="ANH82046.1"/>
    <property type="molecule type" value="Genomic_DNA"/>
</dbReference>
<evidence type="ECO:0000256" key="4">
    <source>
        <dbReference type="ARBA" id="ARBA00022679"/>
    </source>
</evidence>